<dbReference type="Pfam" id="PF09335">
    <property type="entry name" value="VTT_dom"/>
    <property type="match status" value="1"/>
</dbReference>
<sequence length="197" mass="22013">MVANILAQLREQWNIWIEKHALSARAAWWLGAVSFLESSILIFPIDFLLIAILLAGAERWAYYAGITTLWSIIGGIFGYLIGFSAFEGFGDALIAAYGLEQAFETTSVWFQANALWAVFFAGFVPIIPFKIFTLSAGVFQAPFVMFVAASTLSRGIRFFAIAYIMRRYGASIGKVILRHFNIATIITLVLFLLFLLF</sequence>
<dbReference type="InterPro" id="IPR051311">
    <property type="entry name" value="DedA_domain"/>
</dbReference>
<dbReference type="PANTHER" id="PTHR42709">
    <property type="entry name" value="ALKALINE PHOSPHATASE LIKE PROTEIN"/>
    <property type="match status" value="1"/>
</dbReference>
<dbReference type="EMBL" id="PCTL01000032">
    <property type="protein sequence ID" value="PIP73055.1"/>
    <property type="molecule type" value="Genomic_DNA"/>
</dbReference>
<feature type="transmembrane region" description="Helical" evidence="1">
    <location>
        <begin position="139"/>
        <end position="164"/>
    </location>
</feature>
<feature type="transmembrane region" description="Helical" evidence="1">
    <location>
        <begin position="27"/>
        <end position="54"/>
    </location>
</feature>
<dbReference type="GO" id="GO:0005886">
    <property type="term" value="C:plasma membrane"/>
    <property type="evidence" value="ECO:0007669"/>
    <property type="project" value="TreeGrafter"/>
</dbReference>
<name>A0A2H0CT03_9BACT</name>
<accession>A0A2H0CT03</accession>
<feature type="transmembrane region" description="Helical" evidence="1">
    <location>
        <begin position="60"/>
        <end position="86"/>
    </location>
</feature>
<organism evidence="3 4">
    <name type="scientific">Candidatus Lloydbacteria bacterium CG22_combo_CG10-13_8_21_14_all_47_15</name>
    <dbReference type="NCBI Taxonomy" id="1974635"/>
    <lineage>
        <taxon>Bacteria</taxon>
        <taxon>Candidatus Lloydiibacteriota</taxon>
    </lineage>
</organism>
<feature type="transmembrane region" description="Helical" evidence="1">
    <location>
        <begin position="176"/>
        <end position="196"/>
    </location>
</feature>
<dbReference type="Proteomes" id="UP000230638">
    <property type="component" value="Unassembled WGS sequence"/>
</dbReference>
<comment type="caution">
    <text evidence="3">The sequence shown here is derived from an EMBL/GenBank/DDBJ whole genome shotgun (WGS) entry which is preliminary data.</text>
</comment>
<feature type="transmembrane region" description="Helical" evidence="1">
    <location>
        <begin position="107"/>
        <end position="127"/>
    </location>
</feature>
<proteinExistence type="predicted"/>
<feature type="domain" description="VTT" evidence="2">
    <location>
        <begin position="61"/>
        <end position="166"/>
    </location>
</feature>
<dbReference type="InterPro" id="IPR032816">
    <property type="entry name" value="VTT_dom"/>
</dbReference>
<keyword evidence="1" id="KW-0812">Transmembrane</keyword>
<protein>
    <recommendedName>
        <fullName evidence="2">VTT domain-containing protein</fullName>
    </recommendedName>
</protein>
<keyword evidence="1" id="KW-1133">Transmembrane helix</keyword>
<dbReference type="PANTHER" id="PTHR42709:SF11">
    <property type="entry name" value="DEDA FAMILY PROTEIN"/>
    <property type="match status" value="1"/>
</dbReference>
<evidence type="ECO:0000259" key="2">
    <source>
        <dbReference type="Pfam" id="PF09335"/>
    </source>
</evidence>
<evidence type="ECO:0000256" key="1">
    <source>
        <dbReference type="SAM" id="Phobius"/>
    </source>
</evidence>
<reference evidence="3 4" key="1">
    <citation type="submission" date="2017-09" db="EMBL/GenBank/DDBJ databases">
        <title>Depth-based differentiation of microbial function through sediment-hosted aquifers and enrichment of novel symbionts in the deep terrestrial subsurface.</title>
        <authorList>
            <person name="Probst A.J."/>
            <person name="Ladd B."/>
            <person name="Jarett J.K."/>
            <person name="Geller-Mcgrath D.E."/>
            <person name="Sieber C.M."/>
            <person name="Emerson J.B."/>
            <person name="Anantharaman K."/>
            <person name="Thomas B.C."/>
            <person name="Malmstrom R."/>
            <person name="Stieglmeier M."/>
            <person name="Klingl A."/>
            <person name="Woyke T."/>
            <person name="Ryan C.M."/>
            <person name="Banfield J.F."/>
        </authorList>
    </citation>
    <scope>NUCLEOTIDE SEQUENCE [LARGE SCALE GENOMIC DNA]</scope>
    <source>
        <strain evidence="3">CG22_combo_CG10-13_8_21_14_all_47_15</strain>
    </source>
</reference>
<evidence type="ECO:0000313" key="3">
    <source>
        <dbReference type="EMBL" id="PIP73055.1"/>
    </source>
</evidence>
<dbReference type="AlphaFoldDB" id="A0A2H0CT03"/>
<evidence type="ECO:0000313" key="4">
    <source>
        <dbReference type="Proteomes" id="UP000230638"/>
    </source>
</evidence>
<gene>
    <name evidence="3" type="ORF">COW88_03235</name>
</gene>
<keyword evidence="1" id="KW-0472">Membrane</keyword>